<feature type="region of interest" description="Disordered" evidence="1">
    <location>
        <begin position="164"/>
        <end position="195"/>
    </location>
</feature>
<dbReference type="KEGG" id="spue:AB5L97_03735"/>
<feature type="compositionally biased region" description="Low complexity" evidence="1">
    <location>
        <begin position="165"/>
        <end position="195"/>
    </location>
</feature>
<feature type="region of interest" description="Disordered" evidence="1">
    <location>
        <begin position="92"/>
        <end position="124"/>
    </location>
</feature>
<evidence type="ECO:0000313" key="2">
    <source>
        <dbReference type="EMBL" id="XDP46141.1"/>
    </source>
</evidence>
<name>A0AB39L4P6_9MICC</name>
<protein>
    <recommendedName>
        <fullName evidence="3">DUF461 domain-containing protein</fullName>
    </recommendedName>
</protein>
<dbReference type="EMBL" id="CP163302">
    <property type="protein sequence ID" value="XDP46141.1"/>
    <property type="molecule type" value="Genomic_DNA"/>
</dbReference>
<accession>A0AB39L4P6</accession>
<evidence type="ECO:0000256" key="1">
    <source>
        <dbReference type="SAM" id="MobiDB-lite"/>
    </source>
</evidence>
<proteinExistence type="predicted"/>
<dbReference type="AlphaFoldDB" id="A0AB39L4P6"/>
<dbReference type="PROSITE" id="PS51257">
    <property type="entry name" value="PROKAR_LIPOPROTEIN"/>
    <property type="match status" value="1"/>
</dbReference>
<dbReference type="RefSeq" id="WP_307959129.1">
    <property type="nucleotide sequence ID" value="NZ_CP163302.1"/>
</dbReference>
<gene>
    <name evidence="2" type="ORF">AB5L97_03735</name>
</gene>
<evidence type="ECO:0008006" key="3">
    <source>
        <dbReference type="Google" id="ProtNLM"/>
    </source>
</evidence>
<organism evidence="2">
    <name type="scientific">Sinomonas puerhi</name>
    <dbReference type="NCBI Taxonomy" id="3238584"/>
    <lineage>
        <taxon>Bacteria</taxon>
        <taxon>Bacillati</taxon>
        <taxon>Actinomycetota</taxon>
        <taxon>Actinomycetes</taxon>
        <taxon>Micrococcales</taxon>
        <taxon>Micrococcaceae</taxon>
        <taxon>Sinomonas</taxon>
    </lineage>
</organism>
<reference evidence="2" key="1">
    <citation type="submission" date="2024-07" db="EMBL/GenBank/DDBJ databases">
        <authorList>
            <person name="fu j."/>
        </authorList>
    </citation>
    <scope>NUCLEOTIDE SEQUENCE</scope>
    <source>
        <strain evidence="2">P10A9</strain>
    </source>
</reference>
<sequence length="195" mass="19473">MRFTATKPAQRVAVVAALGVGLLTATGCGYINAQQTTHTYSASDGIRADVGTLQLRNMLIVSSGTAGSSSSASADAPGRLVGTVFNSSDKDETLTLKDGSTTTRLNVPKHGEVQLEKSSSPVSLSKTGALPGALATVSFTAGSTSQDVQIPVVDGTLAEYRQYLPTPSATPSGSASASASASSSASASASATASR</sequence>